<keyword evidence="3" id="KW-0597">Phosphoprotein</keyword>
<feature type="modified residue" description="4-aspartylphosphate" evidence="3">
    <location>
        <position position="53"/>
    </location>
</feature>
<evidence type="ECO:0000313" key="6">
    <source>
        <dbReference type="EMBL" id="ABW19780.1"/>
    </source>
</evidence>
<dbReference type="InterPro" id="IPR001789">
    <property type="entry name" value="Sig_transdc_resp-reg_receiver"/>
</dbReference>
<dbReference type="SUPFAM" id="SSF52172">
    <property type="entry name" value="CheY-like"/>
    <property type="match status" value="1"/>
</dbReference>
<reference evidence="7" key="1">
    <citation type="submission" date="2007-10" db="EMBL/GenBank/DDBJ databases">
        <title>Complete genome of Alkaliphilus oremlandii OhILAs.</title>
        <authorList>
            <person name="Copeland A."/>
            <person name="Lucas S."/>
            <person name="Lapidus A."/>
            <person name="Barry K."/>
            <person name="Detter J.C."/>
            <person name="Glavina del Rio T."/>
            <person name="Hammon N."/>
            <person name="Israni S."/>
            <person name="Dalin E."/>
            <person name="Tice H."/>
            <person name="Pitluck S."/>
            <person name="Chain P."/>
            <person name="Malfatti S."/>
            <person name="Shin M."/>
            <person name="Vergez L."/>
            <person name="Schmutz J."/>
            <person name="Larimer F."/>
            <person name="Land M."/>
            <person name="Hauser L."/>
            <person name="Kyrpides N."/>
            <person name="Mikhailova N."/>
            <person name="Stolz J.F."/>
            <person name="Dawson A."/>
            <person name="Fisher E."/>
            <person name="Crable B."/>
            <person name="Perera E."/>
            <person name="Lisak J."/>
            <person name="Ranganathan M."/>
            <person name="Basu P."/>
            <person name="Richardson P."/>
        </authorList>
    </citation>
    <scope>NUCLEOTIDE SEQUENCE [LARGE SCALE GENOMIC DNA]</scope>
    <source>
        <strain evidence="7">OhILAs</strain>
    </source>
</reference>
<dbReference type="Gene3D" id="2.40.50.1020">
    <property type="entry name" value="LytTr DNA-binding domain"/>
    <property type="match status" value="1"/>
</dbReference>
<evidence type="ECO:0000256" key="1">
    <source>
        <dbReference type="ARBA" id="ARBA00018672"/>
    </source>
</evidence>
<comment type="function">
    <text evidence="2">May play the central regulatory role in sporulation. It may be an element of the effector pathway responsible for the activation of sporulation genes in response to nutritional stress. Spo0A may act in concert with spo0H (a sigma factor) to control the expression of some genes that are critical to the sporulation process.</text>
</comment>
<evidence type="ECO:0000313" key="7">
    <source>
        <dbReference type="Proteomes" id="UP000000269"/>
    </source>
</evidence>
<dbReference type="PROSITE" id="PS50110">
    <property type="entry name" value="RESPONSE_REGULATORY"/>
    <property type="match status" value="1"/>
</dbReference>
<dbReference type="Pfam" id="PF04397">
    <property type="entry name" value="LytTR"/>
    <property type="match status" value="1"/>
</dbReference>
<evidence type="ECO:0000259" key="4">
    <source>
        <dbReference type="PROSITE" id="PS50110"/>
    </source>
</evidence>
<evidence type="ECO:0000256" key="2">
    <source>
        <dbReference type="ARBA" id="ARBA00024867"/>
    </source>
</evidence>
<dbReference type="Pfam" id="PF00072">
    <property type="entry name" value="Response_reg"/>
    <property type="match status" value="1"/>
</dbReference>
<accession>A8MIZ8</accession>
<dbReference type="InterPro" id="IPR011006">
    <property type="entry name" value="CheY-like_superfamily"/>
</dbReference>
<dbReference type="InterPro" id="IPR046947">
    <property type="entry name" value="LytR-like"/>
</dbReference>
<feature type="domain" description="Response regulatory" evidence="4">
    <location>
        <begin position="2"/>
        <end position="119"/>
    </location>
</feature>
<dbReference type="SMART" id="SM00850">
    <property type="entry name" value="LytTR"/>
    <property type="match status" value="1"/>
</dbReference>
<evidence type="ECO:0000256" key="3">
    <source>
        <dbReference type="PROSITE-ProRule" id="PRU00169"/>
    </source>
</evidence>
<name>A8MIZ8_ALKOO</name>
<protein>
    <recommendedName>
        <fullName evidence="1">Stage 0 sporulation protein A homolog</fullName>
    </recommendedName>
</protein>
<feature type="domain" description="HTH LytTR-type" evidence="5">
    <location>
        <begin position="149"/>
        <end position="242"/>
    </location>
</feature>
<dbReference type="eggNOG" id="COG3279">
    <property type="taxonomic scope" value="Bacteria"/>
</dbReference>
<dbReference type="AlphaFoldDB" id="A8MIZ8"/>
<dbReference type="PANTHER" id="PTHR37299:SF1">
    <property type="entry name" value="STAGE 0 SPORULATION PROTEIN A HOMOLOG"/>
    <property type="match status" value="1"/>
</dbReference>
<dbReference type="Gene3D" id="3.40.50.2300">
    <property type="match status" value="1"/>
</dbReference>
<dbReference type="Proteomes" id="UP000000269">
    <property type="component" value="Chromosome"/>
</dbReference>
<sequence>MNILIVEDNKFEMNNIVRTIEAISGKFQVYKAYTGKECFQILDKVDIDVFVLDIQLPDMSGLQIAERIRKISKYELTYMIFITTHIQFQLDAFKRLHCYDFLEKPYKKEELTEIITRLWKGISTQRKQIEESRESVIFSMRDLTLKIYMDEILFIESHGRHCIVHTKVRDHFIKNTTISKILESLPPKDFMQTHKSYIVSLSNIHKVEKQEKNSWTVYFRGTASIAYVSNRHKEKFSEKIVERGK</sequence>
<dbReference type="GO" id="GO:0000156">
    <property type="term" value="F:phosphorelay response regulator activity"/>
    <property type="evidence" value="ECO:0007669"/>
    <property type="project" value="InterPro"/>
</dbReference>
<proteinExistence type="predicted"/>
<organism evidence="6 7">
    <name type="scientific">Alkaliphilus oremlandii (strain OhILAs)</name>
    <name type="common">Clostridium oremlandii (strain OhILAs)</name>
    <dbReference type="NCBI Taxonomy" id="350688"/>
    <lineage>
        <taxon>Bacteria</taxon>
        <taxon>Bacillati</taxon>
        <taxon>Bacillota</taxon>
        <taxon>Clostridia</taxon>
        <taxon>Peptostreptococcales</taxon>
        <taxon>Natronincolaceae</taxon>
        <taxon>Alkaliphilus</taxon>
    </lineage>
</organism>
<dbReference type="SMART" id="SM00448">
    <property type="entry name" value="REC"/>
    <property type="match status" value="1"/>
</dbReference>
<dbReference type="RefSeq" id="WP_012160087.1">
    <property type="nucleotide sequence ID" value="NC_009922.1"/>
</dbReference>
<dbReference type="PROSITE" id="PS50930">
    <property type="entry name" value="HTH_LYTTR"/>
    <property type="match status" value="1"/>
</dbReference>
<dbReference type="GO" id="GO:0003677">
    <property type="term" value="F:DNA binding"/>
    <property type="evidence" value="ECO:0007669"/>
    <property type="project" value="InterPro"/>
</dbReference>
<dbReference type="PANTHER" id="PTHR37299">
    <property type="entry name" value="TRANSCRIPTIONAL REGULATOR-RELATED"/>
    <property type="match status" value="1"/>
</dbReference>
<dbReference type="STRING" id="350688.Clos_2247"/>
<dbReference type="KEGG" id="aoe:Clos_2247"/>
<evidence type="ECO:0000259" key="5">
    <source>
        <dbReference type="PROSITE" id="PS50930"/>
    </source>
</evidence>
<keyword evidence="7" id="KW-1185">Reference proteome</keyword>
<dbReference type="InterPro" id="IPR007492">
    <property type="entry name" value="LytTR_DNA-bd_dom"/>
</dbReference>
<gene>
    <name evidence="6" type="ordered locus">Clos_2247</name>
</gene>
<dbReference type="EMBL" id="CP000853">
    <property type="protein sequence ID" value="ABW19780.1"/>
    <property type="molecule type" value="Genomic_DNA"/>
</dbReference>
<dbReference type="HOGENOM" id="CLU_000445_14_1_9"/>